<feature type="domain" description="RING-type" evidence="5">
    <location>
        <begin position="46"/>
        <end position="88"/>
    </location>
</feature>
<evidence type="ECO:0000256" key="2">
    <source>
        <dbReference type="ARBA" id="ARBA00022833"/>
    </source>
</evidence>
<evidence type="ECO:0000256" key="1">
    <source>
        <dbReference type="ARBA" id="ARBA00022771"/>
    </source>
</evidence>
<reference evidence="6" key="1">
    <citation type="journal article" date="2023" name="Mol. Biol. Evol.">
        <title>Third-Generation Sequencing Reveals the Adaptive Role of the Epigenome in Three Deep-Sea Polychaetes.</title>
        <authorList>
            <person name="Perez M."/>
            <person name="Aroh O."/>
            <person name="Sun Y."/>
            <person name="Lan Y."/>
            <person name="Juniper S.K."/>
            <person name="Young C.R."/>
            <person name="Angers B."/>
            <person name="Qian P.Y."/>
        </authorList>
    </citation>
    <scope>NUCLEOTIDE SEQUENCE</scope>
    <source>
        <strain evidence="6">R07B-5</strain>
    </source>
</reference>
<dbReference type="Gene3D" id="3.30.40.10">
    <property type="entry name" value="Zinc/RING finger domain, C3HC4 (zinc finger)"/>
    <property type="match status" value="1"/>
</dbReference>
<dbReference type="Proteomes" id="UP001209878">
    <property type="component" value="Unassembled WGS sequence"/>
</dbReference>
<protein>
    <recommendedName>
        <fullName evidence="5">RING-type domain-containing protein</fullName>
    </recommendedName>
</protein>
<dbReference type="EMBL" id="JAODUO010000603">
    <property type="protein sequence ID" value="KAK2177355.1"/>
    <property type="molecule type" value="Genomic_DNA"/>
</dbReference>
<evidence type="ECO:0000313" key="6">
    <source>
        <dbReference type="EMBL" id="KAK2177355.1"/>
    </source>
</evidence>
<keyword evidence="7" id="KW-1185">Reference proteome</keyword>
<feature type="coiled-coil region" evidence="4">
    <location>
        <begin position="209"/>
        <end position="239"/>
    </location>
</feature>
<dbReference type="InterPro" id="IPR001841">
    <property type="entry name" value="Znf_RING"/>
</dbReference>
<evidence type="ECO:0000256" key="4">
    <source>
        <dbReference type="SAM" id="Coils"/>
    </source>
</evidence>
<evidence type="ECO:0000256" key="3">
    <source>
        <dbReference type="PROSITE-ProRule" id="PRU00175"/>
    </source>
</evidence>
<keyword evidence="1 3" id="KW-0863">Zinc-finger</keyword>
<dbReference type="InterPro" id="IPR013083">
    <property type="entry name" value="Znf_RING/FYVE/PHD"/>
</dbReference>
<dbReference type="AlphaFoldDB" id="A0AAD9NP96"/>
<sequence>MIHSAEELTFQVVIDTILKPAGVKVGGYPQEMFLDLTEEEQEKWSCNICFMVVKDCHECMNKHIFCHSCIVAWTMTSGQNSNRCPLCRCEQTAYAQNRAVDRQLENKRVKCPHEDCWMTRAPLRSFLTHNHGRTDFSNADIDLESLQRQHVAGPDLLTPDEERLPVGARTGVLRGRMVSQQVRLILHLAFLLRHQAIARFSRATDPESRARAMDEVEEYSQQINEIRALMARNQTLANQNANVGGFTAVGRGRANTTTQSSTAPSVADPVAPFRSVRNC</sequence>
<evidence type="ECO:0000259" key="5">
    <source>
        <dbReference type="PROSITE" id="PS50089"/>
    </source>
</evidence>
<keyword evidence="4" id="KW-0175">Coiled coil</keyword>
<name>A0AAD9NP96_RIDPI</name>
<evidence type="ECO:0000313" key="7">
    <source>
        <dbReference type="Proteomes" id="UP001209878"/>
    </source>
</evidence>
<keyword evidence="1 3" id="KW-0479">Metal-binding</keyword>
<organism evidence="6 7">
    <name type="scientific">Ridgeia piscesae</name>
    <name type="common">Tubeworm</name>
    <dbReference type="NCBI Taxonomy" id="27915"/>
    <lineage>
        <taxon>Eukaryota</taxon>
        <taxon>Metazoa</taxon>
        <taxon>Spiralia</taxon>
        <taxon>Lophotrochozoa</taxon>
        <taxon>Annelida</taxon>
        <taxon>Polychaeta</taxon>
        <taxon>Sedentaria</taxon>
        <taxon>Canalipalpata</taxon>
        <taxon>Sabellida</taxon>
        <taxon>Siboglinidae</taxon>
        <taxon>Ridgeia</taxon>
    </lineage>
</organism>
<proteinExistence type="predicted"/>
<comment type="caution">
    <text evidence="6">The sequence shown here is derived from an EMBL/GenBank/DDBJ whole genome shotgun (WGS) entry which is preliminary data.</text>
</comment>
<dbReference type="GO" id="GO:0008270">
    <property type="term" value="F:zinc ion binding"/>
    <property type="evidence" value="ECO:0007669"/>
    <property type="project" value="UniProtKB-KW"/>
</dbReference>
<gene>
    <name evidence="6" type="ORF">NP493_603g01019</name>
</gene>
<keyword evidence="2" id="KW-0862">Zinc</keyword>
<dbReference type="SUPFAM" id="SSF57850">
    <property type="entry name" value="RING/U-box"/>
    <property type="match status" value="1"/>
</dbReference>
<dbReference type="PROSITE" id="PS50089">
    <property type="entry name" value="ZF_RING_2"/>
    <property type="match status" value="1"/>
</dbReference>
<accession>A0AAD9NP96</accession>